<sequence length="360" mass="42231">MNYQQTTLVIILILLMVVSIYLAFKFLLNFHRSAKKTKQILGRELIMPYVQGMKWASSAFFNIIMIDIIIGILLILSSLGFGKVYSTLKWANNYTAFYFAVMLLTLITALAFNLGIVIIYFVSFNYPQYKTKKSELPEEFKSLKQIVSIETSEIPETIKIDADKMQTRNILATKVISKFLHFYSILDTLPLIKKYKIYLDQIFKINFFADTLLFMEQQKQKEEEILSYVEAQQNIKKQAANQDELDKDAKVKEEINWMEEMAENVNNKAVAENLKNTISAKEYNKKYDEYYQAVRSQDPMYASVNKNNWLTYRDADVQDLFYNTQSTVYYSIDDGKTIIEKPLNEFLLEYKKFLVAKFYK</sequence>
<proteinExistence type="predicted"/>
<evidence type="ECO:0000313" key="4">
    <source>
        <dbReference type="EMBL" id="UTO25810.1"/>
    </source>
</evidence>
<dbReference type="Proteomes" id="UP000264882">
    <property type="component" value="Chromosome"/>
</dbReference>
<feature type="transmembrane region" description="Helical" evidence="1">
    <location>
        <begin position="6"/>
        <end position="28"/>
    </location>
</feature>
<organism evidence="2 5">
    <name type="scientific">Metamycoplasma hyosynoviae</name>
    <dbReference type="NCBI Taxonomy" id="29559"/>
    <lineage>
        <taxon>Bacteria</taxon>
        <taxon>Bacillati</taxon>
        <taxon>Mycoplasmatota</taxon>
        <taxon>Mycoplasmoidales</taxon>
        <taxon>Metamycoplasmataceae</taxon>
        <taxon>Metamycoplasma</taxon>
    </lineage>
</organism>
<keyword evidence="1" id="KW-0472">Membrane</keyword>
<dbReference type="GeneID" id="75105442"/>
<feature type="transmembrane region" description="Helical" evidence="1">
    <location>
        <begin position="96"/>
        <end position="122"/>
    </location>
</feature>
<gene>
    <name evidence="2" type="ORF">MHSN_02770</name>
    <name evidence="4" type="ORF">NMG93_02975</name>
    <name evidence="3" type="ORF">QJ129_01935</name>
</gene>
<dbReference type="EMBL" id="CP008748">
    <property type="protein sequence ID" value="ASI54082.1"/>
    <property type="molecule type" value="Genomic_DNA"/>
</dbReference>
<reference evidence="2 5" key="1">
    <citation type="submission" date="2014-06" db="EMBL/GenBank/DDBJ databases">
        <title>The Whole Genome Sequence of Mycoplasma hyosynoviae strain ATCC 27095.</title>
        <authorList>
            <person name="Calcutt M.J."/>
            <person name="Foecking M.F."/>
        </authorList>
    </citation>
    <scope>NUCLEOTIDE SEQUENCE [LARGE SCALE GENOMIC DNA]</scope>
    <source>
        <strain evidence="2 5">M60</strain>
    </source>
</reference>
<dbReference type="RefSeq" id="WP_051599131.1">
    <property type="nucleotide sequence ID" value="NZ_CP008748.1"/>
</dbReference>
<dbReference type="Proteomes" id="UP001233782">
    <property type="component" value="Unassembled WGS sequence"/>
</dbReference>
<reference evidence="3" key="3">
    <citation type="submission" date="2023-04" db="EMBL/GenBank/DDBJ databases">
        <title>Genomes of recent Mycoplasma hyosynoviae isolates 2023.</title>
        <authorList>
            <person name="Spergser J."/>
        </authorList>
    </citation>
    <scope>NUCLEOTIDE SEQUENCE</scope>
    <source>
        <strain evidence="3">SN1J23N</strain>
    </source>
</reference>
<keyword evidence="5" id="KW-1185">Reference proteome</keyword>
<protein>
    <submittedName>
        <fullName evidence="2">Uncharacterized protein</fullName>
    </submittedName>
</protein>
<dbReference type="Proteomes" id="UP001059349">
    <property type="component" value="Chromosome"/>
</dbReference>
<evidence type="ECO:0000313" key="3">
    <source>
        <dbReference type="EMBL" id="MDI3048012.1"/>
    </source>
</evidence>
<evidence type="ECO:0000313" key="5">
    <source>
        <dbReference type="Proteomes" id="UP000264882"/>
    </source>
</evidence>
<feature type="transmembrane region" description="Helical" evidence="1">
    <location>
        <begin position="55"/>
        <end position="76"/>
    </location>
</feature>
<dbReference type="AlphaFoldDB" id="A0A063YAW1"/>
<dbReference type="EMBL" id="JASBCP010000002">
    <property type="protein sequence ID" value="MDI3048012.1"/>
    <property type="molecule type" value="Genomic_DNA"/>
</dbReference>
<accession>A0A063YAW1</accession>
<keyword evidence="1" id="KW-0812">Transmembrane</keyword>
<reference evidence="4" key="2">
    <citation type="submission" date="2022-07" db="EMBL/GenBank/DDBJ databases">
        <title>Complete genome of Mycoplasma hyosynoviae B1.</title>
        <authorList>
            <person name="Spergser J."/>
        </authorList>
    </citation>
    <scope>NUCLEOTIDE SEQUENCE</scope>
    <source>
        <strain evidence="4">B1</strain>
    </source>
</reference>
<dbReference type="KEGG" id="mhyv:MHSN_02770"/>
<evidence type="ECO:0000256" key="1">
    <source>
        <dbReference type="SAM" id="Phobius"/>
    </source>
</evidence>
<evidence type="ECO:0000313" key="2">
    <source>
        <dbReference type="EMBL" id="ASI54082.1"/>
    </source>
</evidence>
<name>A0A063YAW1_9BACT</name>
<dbReference type="EMBL" id="CP101127">
    <property type="protein sequence ID" value="UTO25810.1"/>
    <property type="molecule type" value="Genomic_DNA"/>
</dbReference>
<keyword evidence="1" id="KW-1133">Transmembrane helix</keyword>